<dbReference type="SUPFAM" id="SSF69318">
    <property type="entry name" value="Integrin alpha N-terminal domain"/>
    <property type="match status" value="1"/>
</dbReference>
<keyword evidence="1" id="KW-0732">Signal</keyword>
<dbReference type="RefSeq" id="WP_260796016.1">
    <property type="nucleotide sequence ID" value="NZ_CP093313.1"/>
</dbReference>
<reference evidence="3" key="1">
    <citation type="submission" date="2021-04" db="EMBL/GenBank/DDBJ databases">
        <title>Phylogenetic analysis of Acidobacteriaceae.</title>
        <authorList>
            <person name="Qiu L."/>
            <person name="Zhang Q."/>
        </authorList>
    </citation>
    <scope>NUCLEOTIDE SEQUENCE</scope>
    <source>
        <strain evidence="3">DSM 25168</strain>
    </source>
</reference>
<sequence length="912" mass="93339">MASSVSLGDVLTLTATVKSGSTPLTRGLVNFCDAAAAYCTDVHILGSAQLTSAGTAVLRLRPRLGENSIKAVFAGTRSYLPSTSPASTLSVTDGATSTSITQSGTGRQGIYTLKASVTGSASRIAPTGKVSFVDRSDANAVLGTAQLGTGTLAQSFTIVNAPRIGGAKVVGDFNGDGIPDVFVKTKESSGSNVSGWRTMMLGNGDGTFNALGTSQDDIHDDIGHTYCMAVGDFNGDGNLDVVISAATLVFPSGDVGPLKVLLGKGDGTFGPAIDVPITINDNDYVRGMAVADFDGDGMPDLAVSHMQTTSGILLGNGDGTFRAEVTFPTGGLSPLGVGDFNGDGNLDIAGSLYPPPDSEVGIFMGKGDGTFYATQDTGEHPGYSFYLAVADFNQDGLLDLDAGVSGDSVGQWVLLGESGGGFKRASYTSPLASLIGDFNGDSIADLAGSKYVNYHEVSFILPANGDGTFEPAIDIPGEVNLRDGADFNGDGIEDFEAELTQYPGGMGVVINKLTTTATATLSGIRVPAGHQVKAVYEGDALYAESSSDTISPVSPPWGAISQAMDARTHSKTVAQADTLVVGGWALDLPDSSPVNTVQVLIDGKGVGNATLGLPRPDVAAAYNNPAYLNSGWTFTYPASGLSLGKHTVSAVGYDSLGLAGRLDLTTFTVATTSVGSPWGAISQAMDARTHSSTVGQADNLVVGGWALDPQDGAPVSRVQILIDGSDAGNATLSLARPDVAAAYNNPAYLNSGWTFTYPALGLSLGKHTVSAVGYDSLNLSGMFSTATFTVATTSVGPPWGAISQVMDARTHSRTVSQADNLVVGGWALDPQDGAPVSRVQILIDGNNAGDATLSLYRPDVAAAYNNAAYKYSGWSLTYAASGLSLGTHTVSAVGYDSLGLSATIGRATFTVQ</sequence>
<keyword evidence="4" id="KW-1185">Reference proteome</keyword>
<evidence type="ECO:0000313" key="4">
    <source>
        <dbReference type="Proteomes" id="UP001059380"/>
    </source>
</evidence>
<dbReference type="InterPro" id="IPR013783">
    <property type="entry name" value="Ig-like_fold"/>
</dbReference>
<dbReference type="Proteomes" id="UP001059380">
    <property type="component" value="Chromosome"/>
</dbReference>
<dbReference type="KEGG" id="orp:MOP44_10630"/>
<dbReference type="InterPro" id="IPR032109">
    <property type="entry name" value="Big_3_5"/>
</dbReference>
<dbReference type="PANTHER" id="PTHR46580:SF4">
    <property type="entry name" value="ATP_GTP-BINDING PROTEIN"/>
    <property type="match status" value="1"/>
</dbReference>
<evidence type="ECO:0000313" key="3">
    <source>
        <dbReference type="EMBL" id="UWZ86376.1"/>
    </source>
</evidence>
<dbReference type="PANTHER" id="PTHR46580">
    <property type="entry name" value="SENSOR KINASE-RELATED"/>
    <property type="match status" value="1"/>
</dbReference>
<dbReference type="Gene3D" id="2.60.40.10">
    <property type="entry name" value="Immunoglobulins"/>
    <property type="match status" value="1"/>
</dbReference>
<dbReference type="Pfam" id="PF13517">
    <property type="entry name" value="FG-GAP_3"/>
    <property type="match status" value="2"/>
</dbReference>
<gene>
    <name evidence="3" type="ORF">MOP44_10630</name>
</gene>
<organism evidence="3 4">
    <name type="scientific">Occallatibacter riparius</name>
    <dbReference type="NCBI Taxonomy" id="1002689"/>
    <lineage>
        <taxon>Bacteria</taxon>
        <taxon>Pseudomonadati</taxon>
        <taxon>Acidobacteriota</taxon>
        <taxon>Terriglobia</taxon>
        <taxon>Terriglobales</taxon>
        <taxon>Acidobacteriaceae</taxon>
        <taxon>Occallatibacter</taxon>
    </lineage>
</organism>
<dbReference type="AlphaFoldDB" id="A0A9J7BUS5"/>
<protein>
    <submittedName>
        <fullName evidence="3">FG-GAP-like repeat-containing protein</fullName>
    </submittedName>
</protein>
<dbReference type="InterPro" id="IPR013517">
    <property type="entry name" value="FG-GAP"/>
</dbReference>
<evidence type="ECO:0000259" key="2">
    <source>
        <dbReference type="Pfam" id="PF16640"/>
    </source>
</evidence>
<proteinExistence type="predicted"/>
<dbReference type="Pfam" id="PF16640">
    <property type="entry name" value="Big_3_5"/>
    <property type="match status" value="1"/>
</dbReference>
<feature type="domain" description="Bacterial Ig-like" evidence="2">
    <location>
        <begin position="3"/>
        <end position="92"/>
    </location>
</feature>
<dbReference type="EMBL" id="CP093313">
    <property type="protein sequence ID" value="UWZ86376.1"/>
    <property type="molecule type" value="Genomic_DNA"/>
</dbReference>
<name>A0A9J7BUS5_9BACT</name>
<dbReference type="Gene3D" id="2.130.10.130">
    <property type="entry name" value="Integrin alpha, N-terminal"/>
    <property type="match status" value="2"/>
</dbReference>
<accession>A0A9J7BUS5</accession>
<dbReference type="InterPro" id="IPR028994">
    <property type="entry name" value="Integrin_alpha_N"/>
</dbReference>
<evidence type="ECO:0000256" key="1">
    <source>
        <dbReference type="ARBA" id="ARBA00022729"/>
    </source>
</evidence>